<dbReference type="PANTHER" id="PTHR35871">
    <property type="entry name" value="EXPRESSED PROTEIN"/>
    <property type="match status" value="1"/>
</dbReference>
<reference evidence="1" key="1">
    <citation type="journal article" date="2019" name="Environ. Microbiol.">
        <title>Fungal ecological strategies reflected in gene transcription - a case study of two litter decomposers.</title>
        <authorList>
            <person name="Barbi F."/>
            <person name="Kohler A."/>
            <person name="Barry K."/>
            <person name="Baskaran P."/>
            <person name="Daum C."/>
            <person name="Fauchery L."/>
            <person name="Ihrmark K."/>
            <person name="Kuo A."/>
            <person name="LaButti K."/>
            <person name="Lipzen A."/>
            <person name="Morin E."/>
            <person name="Grigoriev I.V."/>
            <person name="Henrissat B."/>
            <person name="Lindahl B."/>
            <person name="Martin F."/>
        </authorList>
    </citation>
    <scope>NUCLEOTIDE SEQUENCE</scope>
    <source>
        <strain evidence="1">JB14</strain>
    </source>
</reference>
<keyword evidence="2" id="KW-1185">Reference proteome</keyword>
<name>A0A6A4H0A5_9AGAR</name>
<dbReference type="Proteomes" id="UP000799118">
    <property type="component" value="Unassembled WGS sequence"/>
</dbReference>
<accession>A0A6A4H0A5</accession>
<organism evidence="1 2">
    <name type="scientific">Gymnopus androsaceus JB14</name>
    <dbReference type="NCBI Taxonomy" id="1447944"/>
    <lineage>
        <taxon>Eukaryota</taxon>
        <taxon>Fungi</taxon>
        <taxon>Dikarya</taxon>
        <taxon>Basidiomycota</taxon>
        <taxon>Agaricomycotina</taxon>
        <taxon>Agaricomycetes</taxon>
        <taxon>Agaricomycetidae</taxon>
        <taxon>Agaricales</taxon>
        <taxon>Marasmiineae</taxon>
        <taxon>Omphalotaceae</taxon>
        <taxon>Gymnopus</taxon>
    </lineage>
</organism>
<feature type="non-terminal residue" evidence="1">
    <location>
        <position position="79"/>
    </location>
</feature>
<evidence type="ECO:0000313" key="2">
    <source>
        <dbReference type="Proteomes" id="UP000799118"/>
    </source>
</evidence>
<evidence type="ECO:0000313" key="1">
    <source>
        <dbReference type="EMBL" id="KAE9390785.1"/>
    </source>
</evidence>
<proteinExistence type="predicted"/>
<dbReference type="PANTHER" id="PTHR35871:SF1">
    <property type="entry name" value="CXC1-LIKE CYSTEINE CLUSTER ASSOCIATED WITH KDZ TRANSPOSASES DOMAIN-CONTAINING PROTEIN"/>
    <property type="match status" value="1"/>
</dbReference>
<dbReference type="AlphaFoldDB" id="A0A6A4H0A5"/>
<feature type="non-terminal residue" evidence="1">
    <location>
        <position position="1"/>
    </location>
</feature>
<dbReference type="OrthoDB" id="6511194at2759"/>
<dbReference type="EMBL" id="ML769647">
    <property type="protein sequence ID" value="KAE9390785.1"/>
    <property type="molecule type" value="Genomic_DNA"/>
</dbReference>
<gene>
    <name evidence="1" type="ORF">BT96DRAFT_773615</name>
</gene>
<sequence length="79" mass="9022">GKPKGLQQVLVERGFDVRNMHAKCFPVCPFENNDCCMACLLSKQEDFTNQLSMLETLITDAGHYCIFLPKFHCEIDPIE</sequence>
<protein>
    <submittedName>
        <fullName evidence="1">Uncharacterized protein</fullName>
    </submittedName>
</protein>